<dbReference type="OrthoDB" id="5376140at2759"/>
<evidence type="ECO:0000313" key="2">
    <source>
        <dbReference type="EMBL" id="EFX66874.1"/>
    </source>
</evidence>
<dbReference type="GO" id="GO:0005694">
    <property type="term" value="C:chromosome"/>
    <property type="evidence" value="ECO:0007669"/>
    <property type="project" value="UniProtKB-ARBA"/>
</dbReference>
<dbReference type="InterPro" id="IPR000953">
    <property type="entry name" value="Chromo/chromo_shadow_dom"/>
</dbReference>
<evidence type="ECO:0000313" key="3">
    <source>
        <dbReference type="Proteomes" id="UP000000305"/>
    </source>
</evidence>
<gene>
    <name evidence="2" type="ORF">DAPPUDRAFT_331654</name>
</gene>
<proteinExistence type="predicted"/>
<keyword evidence="3" id="KW-1185">Reference proteome</keyword>
<dbReference type="Pfam" id="PF00385">
    <property type="entry name" value="Chromo"/>
    <property type="match status" value="1"/>
</dbReference>
<sequence length="72" mass="8442">MYLIKCKGYSHAENTWEPYSHLHENCSDAIKKFREFFRNMGGKVKQLTDADVLHQRTATPHTNIFIDIDTID</sequence>
<organism evidence="2 3">
    <name type="scientific">Daphnia pulex</name>
    <name type="common">Water flea</name>
    <dbReference type="NCBI Taxonomy" id="6669"/>
    <lineage>
        <taxon>Eukaryota</taxon>
        <taxon>Metazoa</taxon>
        <taxon>Ecdysozoa</taxon>
        <taxon>Arthropoda</taxon>
        <taxon>Crustacea</taxon>
        <taxon>Branchiopoda</taxon>
        <taxon>Diplostraca</taxon>
        <taxon>Cladocera</taxon>
        <taxon>Anomopoda</taxon>
        <taxon>Daphniidae</taxon>
        <taxon>Daphnia</taxon>
    </lineage>
</organism>
<dbReference type="AlphaFoldDB" id="E9HN13"/>
<accession>E9HN13</accession>
<dbReference type="CDD" id="cd00024">
    <property type="entry name" value="CD_CSD"/>
    <property type="match status" value="1"/>
</dbReference>
<dbReference type="InParanoid" id="E9HN13"/>
<protein>
    <recommendedName>
        <fullName evidence="1">Chromo domain-containing protein</fullName>
    </recommendedName>
</protein>
<dbReference type="HOGENOM" id="CLU_2724767_0_0_1"/>
<dbReference type="Proteomes" id="UP000000305">
    <property type="component" value="Unassembled WGS sequence"/>
</dbReference>
<dbReference type="PROSITE" id="PS50013">
    <property type="entry name" value="CHROMO_2"/>
    <property type="match status" value="1"/>
</dbReference>
<dbReference type="InterPro" id="IPR023780">
    <property type="entry name" value="Chromo_domain"/>
</dbReference>
<feature type="domain" description="Chromo" evidence="1">
    <location>
        <begin position="1"/>
        <end position="35"/>
    </location>
</feature>
<dbReference type="PhylomeDB" id="E9HN13"/>
<dbReference type="Gene3D" id="2.40.50.40">
    <property type="match status" value="1"/>
</dbReference>
<dbReference type="SUPFAM" id="SSF54160">
    <property type="entry name" value="Chromo domain-like"/>
    <property type="match status" value="1"/>
</dbReference>
<reference evidence="2 3" key="1">
    <citation type="journal article" date="2011" name="Science">
        <title>The ecoresponsive genome of Daphnia pulex.</title>
        <authorList>
            <person name="Colbourne J.K."/>
            <person name="Pfrender M.E."/>
            <person name="Gilbert D."/>
            <person name="Thomas W.K."/>
            <person name="Tucker A."/>
            <person name="Oakley T.H."/>
            <person name="Tokishita S."/>
            <person name="Aerts A."/>
            <person name="Arnold G.J."/>
            <person name="Basu M.K."/>
            <person name="Bauer D.J."/>
            <person name="Caceres C.E."/>
            <person name="Carmel L."/>
            <person name="Casola C."/>
            <person name="Choi J.H."/>
            <person name="Detter J.C."/>
            <person name="Dong Q."/>
            <person name="Dusheyko S."/>
            <person name="Eads B.D."/>
            <person name="Frohlich T."/>
            <person name="Geiler-Samerotte K.A."/>
            <person name="Gerlach D."/>
            <person name="Hatcher P."/>
            <person name="Jogdeo S."/>
            <person name="Krijgsveld J."/>
            <person name="Kriventseva E.V."/>
            <person name="Kultz D."/>
            <person name="Laforsch C."/>
            <person name="Lindquist E."/>
            <person name="Lopez J."/>
            <person name="Manak J.R."/>
            <person name="Muller J."/>
            <person name="Pangilinan J."/>
            <person name="Patwardhan R.P."/>
            <person name="Pitluck S."/>
            <person name="Pritham E.J."/>
            <person name="Rechtsteiner A."/>
            <person name="Rho M."/>
            <person name="Rogozin I.B."/>
            <person name="Sakarya O."/>
            <person name="Salamov A."/>
            <person name="Schaack S."/>
            <person name="Shapiro H."/>
            <person name="Shiga Y."/>
            <person name="Skalitzky C."/>
            <person name="Smith Z."/>
            <person name="Souvorov A."/>
            <person name="Sung W."/>
            <person name="Tang Z."/>
            <person name="Tsuchiya D."/>
            <person name="Tu H."/>
            <person name="Vos H."/>
            <person name="Wang M."/>
            <person name="Wolf Y.I."/>
            <person name="Yamagata H."/>
            <person name="Yamada T."/>
            <person name="Ye Y."/>
            <person name="Shaw J.R."/>
            <person name="Andrews J."/>
            <person name="Crease T.J."/>
            <person name="Tang H."/>
            <person name="Lucas S.M."/>
            <person name="Robertson H.M."/>
            <person name="Bork P."/>
            <person name="Koonin E.V."/>
            <person name="Zdobnov E.M."/>
            <person name="Grigoriev I.V."/>
            <person name="Lynch M."/>
            <person name="Boore J.L."/>
        </authorList>
    </citation>
    <scope>NUCLEOTIDE SEQUENCE [LARGE SCALE GENOMIC DNA]</scope>
</reference>
<dbReference type="InterPro" id="IPR016197">
    <property type="entry name" value="Chromo-like_dom_sf"/>
</dbReference>
<name>E9HN13_DAPPU</name>
<dbReference type="KEGG" id="dpx:DAPPUDRAFT_331654"/>
<evidence type="ECO:0000259" key="1">
    <source>
        <dbReference type="PROSITE" id="PS50013"/>
    </source>
</evidence>
<dbReference type="EMBL" id="GL732692">
    <property type="protein sequence ID" value="EFX66874.1"/>
    <property type="molecule type" value="Genomic_DNA"/>
</dbReference>